<evidence type="ECO:0000313" key="3">
    <source>
        <dbReference type="Proteomes" id="UP001295684"/>
    </source>
</evidence>
<comment type="caution">
    <text evidence="2">The sequence shown here is derived from an EMBL/GenBank/DDBJ whole genome shotgun (WGS) entry which is preliminary data.</text>
</comment>
<accession>A0AAD1Y0T8</accession>
<protein>
    <submittedName>
        <fullName evidence="2">Uncharacterized protein</fullName>
    </submittedName>
</protein>
<keyword evidence="3" id="KW-1185">Reference proteome</keyword>
<reference evidence="2" key="1">
    <citation type="submission" date="2023-07" db="EMBL/GenBank/DDBJ databases">
        <authorList>
            <consortium name="AG Swart"/>
            <person name="Singh M."/>
            <person name="Singh A."/>
            <person name="Seah K."/>
            <person name="Emmerich C."/>
        </authorList>
    </citation>
    <scope>NUCLEOTIDE SEQUENCE</scope>
    <source>
        <strain evidence="2">DP1</strain>
    </source>
</reference>
<proteinExistence type="predicted"/>
<keyword evidence="1" id="KW-0472">Membrane</keyword>
<name>A0AAD1Y0T8_EUPCR</name>
<sequence length="57" mass="6521">MNIVYRLSTIKVIAFWLALIIKSICFIVFKCTHYVIASQISVIDAKFSQCFLSDQSC</sequence>
<keyword evidence="1" id="KW-0812">Transmembrane</keyword>
<keyword evidence="1" id="KW-1133">Transmembrane helix</keyword>
<evidence type="ECO:0000313" key="2">
    <source>
        <dbReference type="EMBL" id="CAI2381610.1"/>
    </source>
</evidence>
<gene>
    <name evidence="2" type="ORF">ECRASSUSDP1_LOCUS23067</name>
</gene>
<organism evidence="2 3">
    <name type="scientific">Euplotes crassus</name>
    <dbReference type="NCBI Taxonomy" id="5936"/>
    <lineage>
        <taxon>Eukaryota</taxon>
        <taxon>Sar</taxon>
        <taxon>Alveolata</taxon>
        <taxon>Ciliophora</taxon>
        <taxon>Intramacronucleata</taxon>
        <taxon>Spirotrichea</taxon>
        <taxon>Hypotrichia</taxon>
        <taxon>Euplotida</taxon>
        <taxon>Euplotidae</taxon>
        <taxon>Moneuplotes</taxon>
    </lineage>
</organism>
<dbReference type="AlphaFoldDB" id="A0AAD1Y0T8"/>
<feature type="transmembrane region" description="Helical" evidence="1">
    <location>
        <begin position="12"/>
        <end position="29"/>
    </location>
</feature>
<dbReference type="Proteomes" id="UP001295684">
    <property type="component" value="Unassembled WGS sequence"/>
</dbReference>
<dbReference type="EMBL" id="CAMPGE010023700">
    <property type="protein sequence ID" value="CAI2381610.1"/>
    <property type="molecule type" value="Genomic_DNA"/>
</dbReference>
<evidence type="ECO:0000256" key="1">
    <source>
        <dbReference type="SAM" id="Phobius"/>
    </source>
</evidence>